<dbReference type="SUPFAM" id="SSF47353">
    <property type="entry name" value="Retrovirus capsid dimerization domain-like"/>
    <property type="match status" value="1"/>
</dbReference>
<proteinExistence type="predicted"/>
<feature type="domain" description="SCAN box" evidence="1">
    <location>
        <begin position="1"/>
        <end position="34"/>
    </location>
</feature>
<protein>
    <recommendedName>
        <fullName evidence="1">SCAN box domain-containing protein</fullName>
    </recommendedName>
</protein>
<gene>
    <name evidence="2" type="ORF">ACEWY4_010280</name>
</gene>
<sequence length="217" mass="24453">MEQFLRTLAPDVRVWMREHNPHTGQRAAELVDNFLAARQGRRSFRLLPDTVRSAAGGRQEWVSHSTSTMYLVQDGRLKVCCVHGDKHEYPTAEVYLEVDGQAFQISVGVVDRLGHPVVLGQDILVLPEVVQACKPVCMVATRSQSRAQAPEPLVSDEPTQTDVLEHDIDVGDSETIRQHCCRVPLEKREILEGEVQYFWTMSWLSLPSQVGRRPASL</sequence>
<dbReference type="PANTHER" id="PTHR46888:SF1">
    <property type="entry name" value="RIBONUCLEASE H"/>
    <property type="match status" value="1"/>
</dbReference>
<evidence type="ECO:0000313" key="2">
    <source>
        <dbReference type="EMBL" id="KAL2092968.1"/>
    </source>
</evidence>
<dbReference type="EMBL" id="JBHFQA010000009">
    <property type="protein sequence ID" value="KAL2092968.1"/>
    <property type="molecule type" value="Genomic_DNA"/>
</dbReference>
<evidence type="ECO:0000259" key="1">
    <source>
        <dbReference type="PROSITE" id="PS50804"/>
    </source>
</evidence>
<evidence type="ECO:0000313" key="3">
    <source>
        <dbReference type="Proteomes" id="UP001591681"/>
    </source>
</evidence>
<comment type="caution">
    <text evidence="2">The sequence shown here is derived from an EMBL/GenBank/DDBJ whole genome shotgun (WGS) entry which is preliminary data.</text>
</comment>
<organism evidence="2 3">
    <name type="scientific">Coilia grayii</name>
    <name type="common">Gray's grenadier anchovy</name>
    <dbReference type="NCBI Taxonomy" id="363190"/>
    <lineage>
        <taxon>Eukaryota</taxon>
        <taxon>Metazoa</taxon>
        <taxon>Chordata</taxon>
        <taxon>Craniata</taxon>
        <taxon>Vertebrata</taxon>
        <taxon>Euteleostomi</taxon>
        <taxon>Actinopterygii</taxon>
        <taxon>Neopterygii</taxon>
        <taxon>Teleostei</taxon>
        <taxon>Clupei</taxon>
        <taxon>Clupeiformes</taxon>
        <taxon>Clupeoidei</taxon>
        <taxon>Engraulidae</taxon>
        <taxon>Coilinae</taxon>
        <taxon>Coilia</taxon>
    </lineage>
</organism>
<dbReference type="PANTHER" id="PTHR46888">
    <property type="entry name" value="ZINC KNUCKLE DOMAINCONTAINING PROTEIN-RELATED"/>
    <property type="match status" value="1"/>
</dbReference>
<dbReference type="Gene3D" id="1.10.4020.10">
    <property type="entry name" value="DNA breaking-rejoining enzymes"/>
    <property type="match status" value="1"/>
</dbReference>
<dbReference type="InterPro" id="IPR038269">
    <property type="entry name" value="SCAN_sf"/>
</dbReference>
<name>A0ABD1K1H4_9TELE</name>
<accession>A0ABD1K1H4</accession>
<dbReference type="PROSITE" id="PS50804">
    <property type="entry name" value="SCAN_BOX"/>
    <property type="match status" value="1"/>
</dbReference>
<dbReference type="Proteomes" id="UP001591681">
    <property type="component" value="Unassembled WGS sequence"/>
</dbReference>
<keyword evidence="3" id="KW-1185">Reference proteome</keyword>
<dbReference type="InterPro" id="IPR003309">
    <property type="entry name" value="SCAN_dom"/>
</dbReference>
<dbReference type="AlphaFoldDB" id="A0ABD1K1H4"/>
<reference evidence="2 3" key="1">
    <citation type="submission" date="2024-09" db="EMBL/GenBank/DDBJ databases">
        <title>A chromosome-level genome assembly of Gray's grenadier anchovy, Coilia grayii.</title>
        <authorList>
            <person name="Fu Z."/>
        </authorList>
    </citation>
    <scope>NUCLEOTIDE SEQUENCE [LARGE SCALE GENOMIC DNA]</scope>
    <source>
        <strain evidence="2">G4</strain>
        <tissue evidence="2">Muscle</tissue>
    </source>
</reference>
<dbReference type="Pfam" id="PF02023">
    <property type="entry name" value="SCAN"/>
    <property type="match status" value="1"/>
</dbReference>